<keyword evidence="15 19" id="KW-0472">Membrane</keyword>
<keyword evidence="11 18" id="KW-0547">Nucleotide-binding</keyword>
<dbReference type="InterPro" id="IPR008271">
    <property type="entry name" value="Ser/Thr_kinase_AS"/>
</dbReference>
<dbReference type="AlphaFoldDB" id="A0A5J5BUS1"/>
<dbReference type="PROSITE" id="PS00307">
    <property type="entry name" value="LECTIN_LEGUME_BETA"/>
    <property type="match status" value="1"/>
</dbReference>
<dbReference type="InterPro" id="IPR050528">
    <property type="entry name" value="L-type_Lectin-RKs"/>
</dbReference>
<evidence type="ECO:0000256" key="20">
    <source>
        <dbReference type="SAM" id="SignalP"/>
    </source>
</evidence>
<dbReference type="EMBL" id="CM018032">
    <property type="protein sequence ID" value="KAA8546538.1"/>
    <property type="molecule type" value="Genomic_DNA"/>
</dbReference>
<dbReference type="EC" id="2.7.11.1" evidence="4"/>
<evidence type="ECO:0000256" key="10">
    <source>
        <dbReference type="ARBA" id="ARBA00022734"/>
    </source>
</evidence>
<dbReference type="Pfam" id="PF07714">
    <property type="entry name" value="PK_Tyr_Ser-Thr"/>
    <property type="match status" value="1"/>
</dbReference>
<dbReference type="PROSITE" id="PS00108">
    <property type="entry name" value="PROTEIN_KINASE_ST"/>
    <property type="match status" value="1"/>
</dbReference>
<dbReference type="SUPFAM" id="SSF56112">
    <property type="entry name" value="Protein kinase-like (PK-like)"/>
    <property type="match status" value="1"/>
</dbReference>
<dbReference type="CDD" id="cd06899">
    <property type="entry name" value="lectin_legume_LecRK_Arcelin_ConA"/>
    <property type="match status" value="1"/>
</dbReference>
<evidence type="ECO:0000256" key="11">
    <source>
        <dbReference type="ARBA" id="ARBA00022741"/>
    </source>
</evidence>
<dbReference type="SMART" id="SM00220">
    <property type="entry name" value="S_TKc"/>
    <property type="match status" value="1"/>
</dbReference>
<dbReference type="FunFam" id="1.10.510.10:FF:000342">
    <property type="entry name" value="L-type lectin-domain containing receptor kinase VIII.1"/>
    <property type="match status" value="1"/>
</dbReference>
<evidence type="ECO:0000256" key="16">
    <source>
        <dbReference type="ARBA" id="ARBA00023170"/>
    </source>
</evidence>
<evidence type="ECO:0000259" key="21">
    <source>
        <dbReference type="PROSITE" id="PS50011"/>
    </source>
</evidence>
<dbReference type="Gene3D" id="1.10.510.10">
    <property type="entry name" value="Transferase(Phosphotransferase) domain 1"/>
    <property type="match status" value="1"/>
</dbReference>
<evidence type="ECO:0000256" key="18">
    <source>
        <dbReference type="PROSITE-ProRule" id="PRU10141"/>
    </source>
</evidence>
<dbReference type="InterPro" id="IPR019825">
    <property type="entry name" value="Lectin_legB_Mn/Ca_BS"/>
</dbReference>
<protein>
    <recommendedName>
        <fullName evidence="4">non-specific serine/threonine protein kinase</fullName>
        <ecNumber evidence="4">2.7.11.1</ecNumber>
    </recommendedName>
</protein>
<gene>
    <name evidence="22" type="ORF">F0562_002723</name>
</gene>
<evidence type="ECO:0000256" key="2">
    <source>
        <dbReference type="ARBA" id="ARBA00008536"/>
    </source>
</evidence>
<keyword evidence="8 19" id="KW-0812">Transmembrane</keyword>
<keyword evidence="13 18" id="KW-0067">ATP-binding</keyword>
<proteinExistence type="inferred from homology"/>
<evidence type="ECO:0000256" key="12">
    <source>
        <dbReference type="ARBA" id="ARBA00022777"/>
    </source>
</evidence>
<evidence type="ECO:0000256" key="17">
    <source>
        <dbReference type="ARBA" id="ARBA00023180"/>
    </source>
</evidence>
<dbReference type="Gene3D" id="3.30.200.20">
    <property type="entry name" value="Phosphorylase Kinase, domain 1"/>
    <property type="match status" value="1"/>
</dbReference>
<dbReference type="PANTHER" id="PTHR27007">
    <property type="match status" value="1"/>
</dbReference>
<keyword evidence="23" id="KW-1185">Reference proteome</keyword>
<accession>A0A5J5BUS1</accession>
<dbReference type="GO" id="GO:0004674">
    <property type="term" value="F:protein serine/threonine kinase activity"/>
    <property type="evidence" value="ECO:0007669"/>
    <property type="project" value="UniProtKB-KW"/>
</dbReference>
<dbReference type="Pfam" id="PF00139">
    <property type="entry name" value="Lectin_legB"/>
    <property type="match status" value="1"/>
</dbReference>
<comment type="similarity">
    <text evidence="3">In the C-terminal section; belongs to the protein kinase superfamily. Ser/Thr protein kinase family.</text>
</comment>
<feature type="binding site" evidence="18">
    <location>
        <position position="391"/>
    </location>
    <ligand>
        <name>ATP</name>
        <dbReference type="ChEBI" id="CHEBI:30616"/>
    </ligand>
</feature>
<dbReference type="GO" id="GO:0002229">
    <property type="term" value="P:defense response to oomycetes"/>
    <property type="evidence" value="ECO:0007669"/>
    <property type="project" value="UniProtKB-ARBA"/>
</dbReference>
<comment type="subcellular location">
    <subcellularLocation>
        <location evidence="1">Cell membrane</location>
        <topology evidence="1">Single-pass type I membrane protein</topology>
    </subcellularLocation>
</comment>
<reference evidence="22 23" key="1">
    <citation type="submission" date="2019-09" db="EMBL/GenBank/DDBJ databases">
        <title>A chromosome-level genome assembly of the Chinese tupelo Nyssa sinensis.</title>
        <authorList>
            <person name="Yang X."/>
            <person name="Kang M."/>
            <person name="Yang Y."/>
            <person name="Xiong H."/>
            <person name="Wang M."/>
            <person name="Zhang Z."/>
            <person name="Wang Z."/>
            <person name="Wu H."/>
            <person name="Ma T."/>
            <person name="Liu J."/>
            <person name="Xi Z."/>
        </authorList>
    </citation>
    <scope>NUCLEOTIDE SEQUENCE [LARGE SCALE GENOMIC DNA]</scope>
    <source>
        <strain evidence="22">J267</strain>
        <tissue evidence="22">Leaf</tissue>
    </source>
</reference>
<keyword evidence="10" id="KW-0430">Lectin</keyword>
<name>A0A5J5BUS1_9ASTE</name>
<evidence type="ECO:0000256" key="8">
    <source>
        <dbReference type="ARBA" id="ARBA00022692"/>
    </source>
</evidence>
<dbReference type="InterPro" id="IPR001220">
    <property type="entry name" value="Legume_lectin_dom"/>
</dbReference>
<dbReference type="PROSITE" id="PS50011">
    <property type="entry name" value="PROTEIN_KINASE_DOM"/>
    <property type="match status" value="1"/>
</dbReference>
<sequence length="688" mass="75860">MLSLTVIKLVARWEMVVGEGVGEDEVGFSAAIAGQEEWTNNSISLTQELNCFSPPSSPSSSSGVGQAFFVDPIRFLDSSTNNTASFLCHFSFTITPSPSCPFGDGFTFLITCNVGSFNVSDGYMGLPEQAFNSQNSFIAVEFDTSFDPSLRDINGNHIGIDVNTAMSFASVDVTSKGIDLKSGRQMTAWIEYLDSEKMIRVWVGYSQVRPPNPLLVAQIDLSKQFKEFMHVGFSASNGRGSAIQIVDQWRFKVFGFLPSLIPMDTVGEGDCFICSPNDLSVKNGLSNSHHINKRLAKLAIGIGGLAAFIVFVFAILVIACFCMIRRKRLDSRKYNDGEICRFEGNKVPKRLSLAEIKSATKGFDHNRIIGKGASAIVYEGSISSSGSVAVKRFSQLNQISSSCLPNPFANEFATMVGCLRHKNLIQLQGWCCEGNELVLVYEFMPNGSLDKILHRRTNAASSLTWERRLNIVLGVSSALIYLHEECERQIIHRDVKTCNIMLDAEFNAKLGDFGLAEVYEHSCSTREATLPEGTMGYLAPEYVYLGVPTVKTDVYSFGVVVLEVASGRKPVDHDGTPIADWVWDLWENRKLIEAADSTLGETFNRMEMERMIMVGLSCVHPNCEKRPTVKEAARMLRGEVSLPVLPARKPTVSIQSVLPEGSGEILHFCGDENPNLDDTPWLTPLSHF</sequence>
<keyword evidence="7" id="KW-0808">Transferase</keyword>
<evidence type="ECO:0000256" key="15">
    <source>
        <dbReference type="ARBA" id="ARBA00023136"/>
    </source>
</evidence>
<evidence type="ECO:0000256" key="1">
    <source>
        <dbReference type="ARBA" id="ARBA00004251"/>
    </source>
</evidence>
<evidence type="ECO:0000256" key="19">
    <source>
        <dbReference type="SAM" id="Phobius"/>
    </source>
</evidence>
<dbReference type="InterPro" id="IPR017441">
    <property type="entry name" value="Protein_kinase_ATP_BS"/>
</dbReference>
<evidence type="ECO:0000313" key="23">
    <source>
        <dbReference type="Proteomes" id="UP000325577"/>
    </source>
</evidence>
<dbReference type="InterPro" id="IPR011009">
    <property type="entry name" value="Kinase-like_dom_sf"/>
</dbReference>
<dbReference type="GO" id="GO:0005524">
    <property type="term" value="F:ATP binding"/>
    <property type="evidence" value="ECO:0007669"/>
    <property type="project" value="UniProtKB-UniRule"/>
</dbReference>
<keyword evidence="5" id="KW-1003">Cell membrane</keyword>
<keyword evidence="17" id="KW-0325">Glycoprotein</keyword>
<dbReference type="CDD" id="cd14066">
    <property type="entry name" value="STKc_IRAK"/>
    <property type="match status" value="1"/>
</dbReference>
<dbReference type="InterPro" id="IPR013320">
    <property type="entry name" value="ConA-like_dom_sf"/>
</dbReference>
<evidence type="ECO:0000256" key="4">
    <source>
        <dbReference type="ARBA" id="ARBA00012513"/>
    </source>
</evidence>
<feature type="signal peptide" evidence="20">
    <location>
        <begin position="1"/>
        <end position="18"/>
    </location>
</feature>
<keyword evidence="14 19" id="KW-1133">Transmembrane helix</keyword>
<feature type="transmembrane region" description="Helical" evidence="19">
    <location>
        <begin position="298"/>
        <end position="324"/>
    </location>
</feature>
<evidence type="ECO:0000256" key="13">
    <source>
        <dbReference type="ARBA" id="ARBA00022840"/>
    </source>
</evidence>
<keyword evidence="6" id="KW-0723">Serine/threonine-protein kinase</keyword>
<dbReference type="InterPro" id="IPR000719">
    <property type="entry name" value="Prot_kinase_dom"/>
</dbReference>
<evidence type="ECO:0000256" key="5">
    <source>
        <dbReference type="ARBA" id="ARBA00022475"/>
    </source>
</evidence>
<dbReference type="Gene3D" id="2.60.120.200">
    <property type="match status" value="1"/>
</dbReference>
<comment type="similarity">
    <text evidence="2">In the N-terminal section; belongs to the leguminous lectin family.</text>
</comment>
<evidence type="ECO:0000256" key="6">
    <source>
        <dbReference type="ARBA" id="ARBA00022527"/>
    </source>
</evidence>
<dbReference type="InterPro" id="IPR001245">
    <property type="entry name" value="Ser-Thr/Tyr_kinase_cat_dom"/>
</dbReference>
<keyword evidence="16" id="KW-0675">Receptor</keyword>
<feature type="chain" id="PRO_5023910809" description="non-specific serine/threonine protein kinase" evidence="20">
    <location>
        <begin position="19"/>
        <end position="688"/>
    </location>
</feature>
<dbReference type="GO" id="GO:0030246">
    <property type="term" value="F:carbohydrate binding"/>
    <property type="evidence" value="ECO:0007669"/>
    <property type="project" value="UniProtKB-KW"/>
</dbReference>
<dbReference type="SUPFAM" id="SSF49899">
    <property type="entry name" value="Concanavalin A-like lectins/glucanases"/>
    <property type="match status" value="1"/>
</dbReference>
<feature type="domain" description="Protein kinase" evidence="21">
    <location>
        <begin position="363"/>
        <end position="645"/>
    </location>
</feature>
<evidence type="ECO:0000256" key="9">
    <source>
        <dbReference type="ARBA" id="ARBA00022729"/>
    </source>
</evidence>
<dbReference type="FunFam" id="3.30.200.20:FF:000810">
    <property type="entry name" value="L-type lectin-domain containing receptor kinase S.6"/>
    <property type="match status" value="1"/>
</dbReference>
<dbReference type="OrthoDB" id="1856421at2759"/>
<evidence type="ECO:0000256" key="7">
    <source>
        <dbReference type="ARBA" id="ARBA00022679"/>
    </source>
</evidence>
<dbReference type="Proteomes" id="UP000325577">
    <property type="component" value="Linkage Group LG1"/>
</dbReference>
<dbReference type="GO" id="GO:0005886">
    <property type="term" value="C:plasma membrane"/>
    <property type="evidence" value="ECO:0007669"/>
    <property type="project" value="UniProtKB-SubCell"/>
</dbReference>
<dbReference type="PROSITE" id="PS00107">
    <property type="entry name" value="PROTEIN_KINASE_ATP"/>
    <property type="match status" value="1"/>
</dbReference>
<keyword evidence="9 20" id="KW-0732">Signal</keyword>
<evidence type="ECO:0000313" key="22">
    <source>
        <dbReference type="EMBL" id="KAA8546538.1"/>
    </source>
</evidence>
<keyword evidence="12" id="KW-0418">Kinase</keyword>
<organism evidence="22 23">
    <name type="scientific">Nyssa sinensis</name>
    <dbReference type="NCBI Taxonomy" id="561372"/>
    <lineage>
        <taxon>Eukaryota</taxon>
        <taxon>Viridiplantae</taxon>
        <taxon>Streptophyta</taxon>
        <taxon>Embryophyta</taxon>
        <taxon>Tracheophyta</taxon>
        <taxon>Spermatophyta</taxon>
        <taxon>Magnoliopsida</taxon>
        <taxon>eudicotyledons</taxon>
        <taxon>Gunneridae</taxon>
        <taxon>Pentapetalae</taxon>
        <taxon>asterids</taxon>
        <taxon>Cornales</taxon>
        <taxon>Nyssaceae</taxon>
        <taxon>Nyssa</taxon>
    </lineage>
</organism>
<evidence type="ECO:0000256" key="14">
    <source>
        <dbReference type="ARBA" id="ARBA00022989"/>
    </source>
</evidence>
<evidence type="ECO:0000256" key="3">
    <source>
        <dbReference type="ARBA" id="ARBA00010217"/>
    </source>
</evidence>